<dbReference type="EMBL" id="JBITMB010000005">
    <property type="protein sequence ID" value="MFI7442871.1"/>
    <property type="molecule type" value="Genomic_DNA"/>
</dbReference>
<dbReference type="InterPro" id="IPR025736">
    <property type="entry name" value="PucR_C-HTH_dom"/>
</dbReference>
<dbReference type="Pfam" id="PF13556">
    <property type="entry name" value="HTH_30"/>
    <property type="match status" value="1"/>
</dbReference>
<evidence type="ECO:0000313" key="4">
    <source>
        <dbReference type="EMBL" id="MFI7442871.1"/>
    </source>
</evidence>
<dbReference type="Pfam" id="PF17853">
    <property type="entry name" value="GGDEF_2"/>
    <property type="match status" value="1"/>
</dbReference>
<dbReference type="Gene3D" id="1.10.10.2840">
    <property type="entry name" value="PucR C-terminal helix-turn-helix domain"/>
    <property type="match status" value="1"/>
</dbReference>
<comment type="similarity">
    <text evidence="1">Belongs to the CdaR family.</text>
</comment>
<dbReference type="PANTHER" id="PTHR33744:SF1">
    <property type="entry name" value="DNA-BINDING TRANSCRIPTIONAL ACTIVATOR ADER"/>
    <property type="match status" value="1"/>
</dbReference>
<evidence type="ECO:0000259" key="3">
    <source>
        <dbReference type="Pfam" id="PF17853"/>
    </source>
</evidence>
<organism evidence="4 5">
    <name type="scientific">Nonomuraea indica</name>
    <dbReference type="NCBI Taxonomy" id="1581193"/>
    <lineage>
        <taxon>Bacteria</taxon>
        <taxon>Bacillati</taxon>
        <taxon>Actinomycetota</taxon>
        <taxon>Actinomycetes</taxon>
        <taxon>Streptosporangiales</taxon>
        <taxon>Streptosporangiaceae</taxon>
        <taxon>Nonomuraea</taxon>
    </lineage>
</organism>
<protein>
    <submittedName>
        <fullName evidence="4">Helix-turn-helix domain-containing protein</fullName>
    </submittedName>
</protein>
<sequence>MRDEAVRFRDLQALPTLNSARLVGGGAGLDAVVREVEIVEPEAVMTAELPPAALIVLPFGDTDGPIHQEHLLDLMLRRAHLAKVCAIIVTGHHSEIATATRRLADKFAIPTLVAPDRLPALPLAVHLRTVVHEPRVEQSRILHALTSRLRTHGEKLDQIVTCLATTLDAAATACTAQGAVLSGGEPATPVPDIVSSRTLCSFKTGDTSIAVLPVSGLAGSAALWVAVERAGAGALWRGTAELCLSVAHGPLLAWLAREQLTAERDARLRGTLLAEILEHGGAVTSAVAEQAAMAGWELAGWHVGLHFRLSHSAGLSTFTVDTLARELAAAQLFPGPLVERADGWSTWITSPQAVPADHAHKVAGKLTRALKAFRDRRSGVTVAAGVGSPQRDASGIATTLAEARQAAVIAASSGDGMAVRVVQDLGASRLLLGWYSSSAFRDYAGQILRPLLDTRDKDLIATLEAYLDRSCSAMQTGRVLGIHRNTVSQRMARAEKLLGLSLSQADTRLAVQLALRALRTSDLPTRTR</sequence>
<evidence type="ECO:0000259" key="2">
    <source>
        <dbReference type="Pfam" id="PF13556"/>
    </source>
</evidence>
<feature type="domain" description="CdaR GGDEF-like" evidence="3">
    <location>
        <begin position="283"/>
        <end position="407"/>
    </location>
</feature>
<evidence type="ECO:0000313" key="5">
    <source>
        <dbReference type="Proteomes" id="UP001612928"/>
    </source>
</evidence>
<dbReference type="PANTHER" id="PTHR33744">
    <property type="entry name" value="CARBOHYDRATE DIACID REGULATOR"/>
    <property type="match status" value="1"/>
</dbReference>
<feature type="domain" description="PucR C-terminal helix-turn-helix" evidence="2">
    <location>
        <begin position="459"/>
        <end position="517"/>
    </location>
</feature>
<proteinExistence type="inferred from homology"/>
<dbReference type="RefSeq" id="WP_397022871.1">
    <property type="nucleotide sequence ID" value="NZ_JBITMB010000005.1"/>
</dbReference>
<name>A0ABW8AA51_9ACTN</name>
<evidence type="ECO:0000256" key="1">
    <source>
        <dbReference type="ARBA" id="ARBA00006754"/>
    </source>
</evidence>
<comment type="caution">
    <text evidence="4">The sequence shown here is derived from an EMBL/GenBank/DDBJ whole genome shotgun (WGS) entry which is preliminary data.</text>
</comment>
<dbReference type="InterPro" id="IPR042070">
    <property type="entry name" value="PucR_C-HTH_sf"/>
</dbReference>
<gene>
    <name evidence="4" type="ORF">ACIBP5_23125</name>
</gene>
<accession>A0ABW8AA51</accession>
<dbReference type="InterPro" id="IPR051448">
    <property type="entry name" value="CdaR-like_regulators"/>
</dbReference>
<dbReference type="InterPro" id="IPR041522">
    <property type="entry name" value="CdaR_GGDEF"/>
</dbReference>
<keyword evidence="5" id="KW-1185">Reference proteome</keyword>
<dbReference type="Proteomes" id="UP001612928">
    <property type="component" value="Unassembled WGS sequence"/>
</dbReference>
<reference evidence="4 5" key="1">
    <citation type="submission" date="2024-10" db="EMBL/GenBank/DDBJ databases">
        <title>The Natural Products Discovery Center: Release of the First 8490 Sequenced Strains for Exploring Actinobacteria Biosynthetic Diversity.</title>
        <authorList>
            <person name="Kalkreuter E."/>
            <person name="Kautsar S.A."/>
            <person name="Yang D."/>
            <person name="Bader C.D."/>
            <person name="Teijaro C.N."/>
            <person name="Fluegel L."/>
            <person name="Davis C.M."/>
            <person name="Simpson J.R."/>
            <person name="Lauterbach L."/>
            <person name="Steele A.D."/>
            <person name="Gui C."/>
            <person name="Meng S."/>
            <person name="Li G."/>
            <person name="Viehrig K."/>
            <person name="Ye F."/>
            <person name="Su P."/>
            <person name="Kiefer A.F."/>
            <person name="Nichols A."/>
            <person name="Cepeda A.J."/>
            <person name="Yan W."/>
            <person name="Fan B."/>
            <person name="Jiang Y."/>
            <person name="Adhikari A."/>
            <person name="Zheng C.-J."/>
            <person name="Schuster L."/>
            <person name="Cowan T.M."/>
            <person name="Smanski M.J."/>
            <person name="Chevrette M.G."/>
            <person name="De Carvalho L.P.S."/>
            <person name="Shen B."/>
        </authorList>
    </citation>
    <scope>NUCLEOTIDE SEQUENCE [LARGE SCALE GENOMIC DNA]</scope>
    <source>
        <strain evidence="4 5">NPDC049503</strain>
    </source>
</reference>